<dbReference type="InterPro" id="IPR002885">
    <property type="entry name" value="PPR_rpt"/>
</dbReference>
<sequence>MNWKLLWKSIMENQNAMFSRLYYTNRTKKITLYSKISPLGDPGTSVVPELENWARNGNKVGVGELQRILRDLRKRKRFSQALEVSDWMNTSGICIFSPTEQAVHLDLIGRVNGYVSAEHYFNGLRERDKIDKTYGALLNCYVRQRQTDKAISLFQKMKQIGFASSPLIYNDIMCLYAKLGEHEKVLHMLTEMKDNGVSPDNFSYRICINSYGATCDLKGMQQVLNEMECQPNIVMDWNTYAVAANVFIKAGLPDKAFDALKKSEGRLSKKDGTGYNHLISLYATLGSKSEVMRLWDLEKNDCKRCINRDYINILESLVKLGELEEAEKILKEWESSGNCYDVRIPNIILTGYIGKGFYEQAEALLKELIDRGKFTTSNSWGLVAARYLDLGNNAKAFNCMKIALSLNVENKGWKPNPRMIAGILEWLGNRGDAEDTEGFVALLRSVMSMNREM</sequence>
<dbReference type="Pfam" id="PF01535">
    <property type="entry name" value="PPR"/>
    <property type="match status" value="3"/>
</dbReference>
<name>A0A2P2IQ59_RHIMU</name>
<dbReference type="Gene3D" id="1.25.40.10">
    <property type="entry name" value="Tetratricopeptide repeat domain"/>
    <property type="match status" value="3"/>
</dbReference>
<dbReference type="PANTHER" id="PTHR45717">
    <property type="entry name" value="OS12G0527900 PROTEIN"/>
    <property type="match status" value="1"/>
</dbReference>
<evidence type="ECO:0000313" key="4">
    <source>
        <dbReference type="EMBL" id="MBW83358.1"/>
    </source>
</evidence>
<comment type="similarity">
    <text evidence="1">Belongs to the PPR family. P subfamily.</text>
</comment>
<dbReference type="PANTHER" id="PTHR45717:SF20">
    <property type="entry name" value="OS07G0598500 PROTEIN"/>
    <property type="match status" value="1"/>
</dbReference>
<proteinExistence type="inferred from homology"/>
<dbReference type="GO" id="GO:0005739">
    <property type="term" value="C:mitochondrion"/>
    <property type="evidence" value="ECO:0007669"/>
    <property type="project" value="TreeGrafter"/>
</dbReference>
<dbReference type="Pfam" id="PF13041">
    <property type="entry name" value="PPR_2"/>
    <property type="match status" value="1"/>
</dbReference>
<evidence type="ECO:0000256" key="1">
    <source>
        <dbReference type="ARBA" id="ARBA00007626"/>
    </source>
</evidence>
<reference evidence="4" key="1">
    <citation type="submission" date="2018-02" db="EMBL/GenBank/DDBJ databases">
        <title>Rhizophora mucronata_Transcriptome.</title>
        <authorList>
            <person name="Meera S.P."/>
            <person name="Sreeshan A."/>
            <person name="Augustine A."/>
        </authorList>
    </citation>
    <scope>NUCLEOTIDE SEQUENCE</scope>
    <source>
        <tissue evidence="4">Leaf</tissue>
    </source>
</reference>
<organism evidence="4">
    <name type="scientific">Rhizophora mucronata</name>
    <name type="common">Asiatic mangrove</name>
    <dbReference type="NCBI Taxonomy" id="61149"/>
    <lineage>
        <taxon>Eukaryota</taxon>
        <taxon>Viridiplantae</taxon>
        <taxon>Streptophyta</taxon>
        <taxon>Embryophyta</taxon>
        <taxon>Tracheophyta</taxon>
        <taxon>Spermatophyta</taxon>
        <taxon>Magnoliopsida</taxon>
        <taxon>eudicotyledons</taxon>
        <taxon>Gunneridae</taxon>
        <taxon>Pentapetalae</taxon>
        <taxon>rosids</taxon>
        <taxon>fabids</taxon>
        <taxon>Malpighiales</taxon>
        <taxon>Rhizophoraceae</taxon>
        <taxon>Rhizophora</taxon>
    </lineage>
</organism>
<feature type="repeat" description="PPR" evidence="3">
    <location>
        <begin position="165"/>
        <end position="199"/>
    </location>
</feature>
<evidence type="ECO:0000256" key="3">
    <source>
        <dbReference type="PROSITE-ProRule" id="PRU00708"/>
    </source>
</evidence>
<keyword evidence="2" id="KW-0677">Repeat</keyword>
<dbReference type="NCBIfam" id="TIGR00756">
    <property type="entry name" value="PPR"/>
    <property type="match status" value="2"/>
</dbReference>
<dbReference type="GO" id="GO:0003729">
    <property type="term" value="F:mRNA binding"/>
    <property type="evidence" value="ECO:0007669"/>
    <property type="project" value="UniProtKB-ARBA"/>
</dbReference>
<dbReference type="PROSITE" id="PS51375">
    <property type="entry name" value="PPR"/>
    <property type="match status" value="2"/>
</dbReference>
<feature type="repeat" description="PPR" evidence="3">
    <location>
        <begin position="130"/>
        <end position="164"/>
    </location>
</feature>
<evidence type="ECO:0000256" key="2">
    <source>
        <dbReference type="ARBA" id="ARBA00022737"/>
    </source>
</evidence>
<dbReference type="InterPro" id="IPR011990">
    <property type="entry name" value="TPR-like_helical_dom_sf"/>
</dbReference>
<accession>A0A2P2IQ59</accession>
<dbReference type="EMBL" id="GGEC01002875">
    <property type="protein sequence ID" value="MBW83358.1"/>
    <property type="molecule type" value="Transcribed_RNA"/>
</dbReference>
<protein>
    <submittedName>
        <fullName evidence="4">Pentatricopeptide repeat-containing protein At4g21705 isoform X1</fullName>
    </submittedName>
</protein>
<dbReference type="SUPFAM" id="SSF48452">
    <property type="entry name" value="TPR-like"/>
    <property type="match status" value="2"/>
</dbReference>
<dbReference type="AlphaFoldDB" id="A0A2P2IQ59"/>